<comment type="caution">
    <text evidence="3">The sequence shown here is derived from an EMBL/GenBank/DDBJ whole genome shotgun (WGS) entry which is preliminary data.</text>
</comment>
<dbReference type="Pfam" id="PF01548">
    <property type="entry name" value="DEDD_Tnp_IS110"/>
    <property type="match status" value="1"/>
</dbReference>
<proteinExistence type="predicted"/>
<organism evidence="3 4">
    <name type="scientific">Bifidobacterium pseudolongum subsp. globosum</name>
    <dbReference type="NCBI Taxonomy" id="1690"/>
    <lineage>
        <taxon>Bacteria</taxon>
        <taxon>Bacillati</taxon>
        <taxon>Actinomycetota</taxon>
        <taxon>Actinomycetes</taxon>
        <taxon>Bifidobacteriales</taxon>
        <taxon>Bifidobacteriaceae</taxon>
        <taxon>Bifidobacterium</taxon>
    </lineage>
</organism>
<accession>A0A4V1Y555</accession>
<evidence type="ECO:0000259" key="2">
    <source>
        <dbReference type="Pfam" id="PF02371"/>
    </source>
</evidence>
<dbReference type="GO" id="GO:0003677">
    <property type="term" value="F:DNA binding"/>
    <property type="evidence" value="ECO:0007669"/>
    <property type="project" value="InterPro"/>
</dbReference>
<feature type="domain" description="Transposase IS116/IS110/IS902 C-terminal" evidence="2">
    <location>
        <begin position="274"/>
        <end position="359"/>
    </location>
</feature>
<evidence type="ECO:0000313" key="4">
    <source>
        <dbReference type="Proteomes" id="UP000293208"/>
    </source>
</evidence>
<dbReference type="EMBL" id="RYUY01000004">
    <property type="protein sequence ID" value="RYQ39277.1"/>
    <property type="molecule type" value="Genomic_DNA"/>
</dbReference>
<dbReference type="GO" id="GO:0006313">
    <property type="term" value="P:DNA transposition"/>
    <property type="evidence" value="ECO:0007669"/>
    <property type="project" value="InterPro"/>
</dbReference>
<dbReference type="RefSeq" id="WP_129914303.1">
    <property type="nucleotide sequence ID" value="NZ_RYUY01000004.1"/>
</dbReference>
<feature type="domain" description="Transposase IS110-like N-terminal" evidence="1">
    <location>
        <begin position="10"/>
        <end position="164"/>
    </location>
</feature>
<dbReference type="InterPro" id="IPR047650">
    <property type="entry name" value="Transpos_IS110"/>
</dbReference>
<dbReference type="Proteomes" id="UP000293208">
    <property type="component" value="Unassembled WGS sequence"/>
</dbReference>
<evidence type="ECO:0000313" key="3">
    <source>
        <dbReference type="EMBL" id="RYQ39277.1"/>
    </source>
</evidence>
<dbReference type="NCBIfam" id="NF033542">
    <property type="entry name" value="transpos_IS110"/>
    <property type="match status" value="1"/>
</dbReference>
<gene>
    <name evidence="3" type="ORF">PG2001B_1018</name>
</gene>
<dbReference type="GO" id="GO:0004803">
    <property type="term" value="F:transposase activity"/>
    <property type="evidence" value="ECO:0007669"/>
    <property type="project" value="InterPro"/>
</dbReference>
<dbReference type="PANTHER" id="PTHR33055:SF3">
    <property type="entry name" value="PUTATIVE TRANSPOSASE FOR IS117-RELATED"/>
    <property type="match status" value="1"/>
</dbReference>
<sequence length="400" mass="43762">MGNDDIDVWLGLDVGKQSHHACALDRHGKRIVDKPLGQDEAQIRELLACLGGHGNVLLVVDQPNTIGSLPLAVARDMGVAVGYLPGSAMRKAAQLLPGDAKTDARDAYVIAFTALHMPDTLRDAGSDDETMARLKVLAGFDDDLAFECNRQINRLRSLLLQIHPAFERALKGDRITRDTTLALLEHYGGPTGMRRSGRTRVGKWAKSAGLRRCDGIIDDLFDAIGQQNVTVAGTQAVEEIVPVLASRIRQLREQREQLAAKVETLLEDHPLLTVLTSMPGIAVRTASQILLAISGDITRFNSAAHLAAYAGIAPVTRRSGTSIRGEHPARGGTKRLKNALWQTSFIAAFHDPESHAYHQRKRNEGKRHNAAIICLARRRCNVIYSMLKNATPYQPMHLTA</sequence>
<dbReference type="AlphaFoldDB" id="A0A4V1Y555"/>
<dbReference type="Pfam" id="PF02371">
    <property type="entry name" value="Transposase_20"/>
    <property type="match status" value="1"/>
</dbReference>
<reference evidence="3 4" key="1">
    <citation type="submission" date="2018-12" db="EMBL/GenBank/DDBJ databases">
        <title>Unveiling genomic diversity among members of the Bifidobacterium pseudolongum species, a widely distributed gut commensal of the animal kingdom.</title>
        <authorList>
            <person name="Lugli G.A."/>
            <person name="Duranti S."/>
            <person name="Albert K."/>
            <person name="Mancabelli L."/>
            <person name="Napoli S."/>
            <person name="Viappiani A."/>
            <person name="Anzalone R."/>
            <person name="Longhi G."/>
            <person name="Milani C."/>
            <person name="Turroni F."/>
            <person name="Alessandri G."/>
            <person name="Sela D.A."/>
            <person name="Van Sinderen D."/>
            <person name="Ventura M."/>
        </authorList>
    </citation>
    <scope>NUCLEOTIDE SEQUENCE [LARGE SCALE GENOMIC DNA]</scope>
    <source>
        <strain evidence="3 4">2001B</strain>
    </source>
</reference>
<dbReference type="PANTHER" id="PTHR33055">
    <property type="entry name" value="TRANSPOSASE FOR INSERTION SEQUENCE ELEMENT IS1111A"/>
    <property type="match status" value="1"/>
</dbReference>
<evidence type="ECO:0000259" key="1">
    <source>
        <dbReference type="Pfam" id="PF01548"/>
    </source>
</evidence>
<protein>
    <submittedName>
        <fullName evidence="3">Transposase</fullName>
    </submittedName>
</protein>
<dbReference type="InterPro" id="IPR003346">
    <property type="entry name" value="Transposase_20"/>
</dbReference>
<dbReference type="InterPro" id="IPR002525">
    <property type="entry name" value="Transp_IS110-like_N"/>
</dbReference>
<name>A0A4V1Y555_9BIFI</name>